<gene>
    <name evidence="1" type="ORF">JYE49_11335</name>
</gene>
<name>A0AC61N0Q3_9FIRM</name>
<accession>A0AC61N0Q3</accession>
<reference evidence="1" key="1">
    <citation type="submission" date="2021-01" db="EMBL/GenBank/DDBJ databases">
        <title>Complete genome sequence of Clostridiales bacterium R-7.</title>
        <authorList>
            <person name="Mahoney-Kurpe S.C."/>
            <person name="Palevich N."/>
            <person name="Koike S."/>
            <person name="Moon C.D."/>
            <person name="Attwood G.T."/>
        </authorList>
    </citation>
    <scope>NUCLEOTIDE SEQUENCE</scope>
    <source>
        <strain evidence="1">R-7</strain>
    </source>
</reference>
<evidence type="ECO:0000313" key="2">
    <source>
        <dbReference type="Proteomes" id="UP000682782"/>
    </source>
</evidence>
<evidence type="ECO:0000313" key="1">
    <source>
        <dbReference type="EMBL" id="QUC66449.1"/>
    </source>
</evidence>
<dbReference type="Proteomes" id="UP000682782">
    <property type="component" value="Chromosome"/>
</dbReference>
<keyword evidence="1" id="KW-0547">Nucleotide-binding</keyword>
<proteinExistence type="predicted"/>
<keyword evidence="1" id="KW-0067">ATP-binding</keyword>
<sequence length="609" mass="69451">MEQEKKYSFHQNLAYCVRSTRKGCPKLLFFCLLVILVNCLVPVVTAFLPKVVIEQITDGKPLRQLLLVTACLTGALALLGGLQKYMNQLIYWNKFTMNTFFLRLITRKGLTTDYRNQENEHFRKLQSESFGSCNGNFSYYAQTYDAVVLFFSNLLGFLAFAGILFTLHPLLILFLCLTTLVSFFLNRRINKWIEGTVGEKSGYEQRLRYVTEASDDLRAAKDIRLYRMVDWLNGIYDKNLKGLLGWYRSYTAKLFGVSAADSALGFLREAVTYAFLLYLALEGKISVAEFVLYFNVVAGFSAWLGSLLGQITDLQRLNQAMNRFRSYLEYPETYRREGGKPVGSLDSPERIELKDVSFRYDAEGEDVIHHFSLALEPGEHLAVVGLNGAGKTTLVKLLCGLTEPTEGTVTYNGTDIREYNREEYYRLFGAVFQDYSLLPVTIEEIVAEEEELNVDHERVETCLKQAGLWEKVSSLPEGVKSKYNRAFWDDGINLSGGETQKLLLARALYRNAPVIVLDEPTAALDPVSENRLYETYDEVMQGKTTIFISHRLASTRFCHRIVLIDHGQIAEEGTHEELLAKKGSYYELFETQAKYYRENPEGEVDHDEA</sequence>
<protein>
    <submittedName>
        <fullName evidence="1">ABC transporter ATP-binding protein</fullName>
    </submittedName>
</protein>
<organism evidence="1 2">
    <name type="scientific">Aristaeella hokkaidonensis</name>
    <dbReference type="NCBI Taxonomy" id="3046382"/>
    <lineage>
        <taxon>Bacteria</taxon>
        <taxon>Bacillati</taxon>
        <taxon>Bacillota</taxon>
        <taxon>Clostridia</taxon>
        <taxon>Eubacteriales</taxon>
        <taxon>Aristaeellaceae</taxon>
        <taxon>Aristaeella</taxon>
    </lineage>
</organism>
<keyword evidence="2" id="KW-1185">Reference proteome</keyword>
<dbReference type="EMBL" id="CP068393">
    <property type="protein sequence ID" value="QUC66449.1"/>
    <property type="molecule type" value="Genomic_DNA"/>
</dbReference>